<accession>A0A7U2IAP3</accession>
<gene>
    <name evidence="1" type="ORF">JI435_307870</name>
</gene>
<dbReference type="VEuPathDB" id="FungiDB:JI435_307870"/>
<dbReference type="EMBL" id="CP069042">
    <property type="protein sequence ID" value="QRD06326.1"/>
    <property type="molecule type" value="Genomic_DNA"/>
</dbReference>
<keyword evidence="2" id="KW-1185">Reference proteome</keyword>
<evidence type="ECO:0000313" key="1">
    <source>
        <dbReference type="EMBL" id="QRD06326.1"/>
    </source>
</evidence>
<dbReference type="OrthoDB" id="10483935at2759"/>
<name>A0A7U2IAP3_PHANO</name>
<proteinExistence type="predicted"/>
<reference evidence="2" key="1">
    <citation type="journal article" date="2021" name="BMC Genomics">
        <title>Chromosome-level genome assembly and manually-curated proteome of model necrotroph Parastagonospora nodorum Sn15 reveals a genome-wide trove of candidate effector homologs, and redundancy of virulence-related functions within an accessory chromosome.</title>
        <authorList>
            <person name="Bertazzoni S."/>
            <person name="Jones D.A.B."/>
            <person name="Phan H.T."/>
            <person name="Tan K.-C."/>
            <person name="Hane J.K."/>
        </authorList>
    </citation>
    <scope>NUCLEOTIDE SEQUENCE [LARGE SCALE GENOMIC DNA]</scope>
    <source>
        <strain evidence="2">SN15 / ATCC MYA-4574 / FGSC 10173)</strain>
    </source>
</reference>
<evidence type="ECO:0000313" key="2">
    <source>
        <dbReference type="Proteomes" id="UP000663193"/>
    </source>
</evidence>
<sequence length="104" mass="11747">MSLPIHDPLPRPYMLHDIALEAQRLSTLLPPDNWDPAHYHSPGLERQPSGVFDLVSSVETGSDESEPLIAKPSPITRREAVSWKTCVCRWVRWCFGGRLNLDEG</sequence>
<protein>
    <submittedName>
        <fullName evidence="1">Uncharacterized protein</fullName>
    </submittedName>
</protein>
<dbReference type="AlphaFoldDB" id="A0A7U2IAP3"/>
<organism evidence="1 2">
    <name type="scientific">Phaeosphaeria nodorum (strain SN15 / ATCC MYA-4574 / FGSC 10173)</name>
    <name type="common">Glume blotch fungus</name>
    <name type="synonym">Parastagonospora nodorum</name>
    <dbReference type="NCBI Taxonomy" id="321614"/>
    <lineage>
        <taxon>Eukaryota</taxon>
        <taxon>Fungi</taxon>
        <taxon>Dikarya</taxon>
        <taxon>Ascomycota</taxon>
        <taxon>Pezizomycotina</taxon>
        <taxon>Dothideomycetes</taxon>
        <taxon>Pleosporomycetidae</taxon>
        <taxon>Pleosporales</taxon>
        <taxon>Pleosporineae</taxon>
        <taxon>Phaeosphaeriaceae</taxon>
        <taxon>Parastagonospora</taxon>
    </lineage>
</organism>
<dbReference type="Proteomes" id="UP000663193">
    <property type="component" value="Chromosome 20"/>
</dbReference>